<keyword evidence="14" id="KW-0175">Coiled coil</keyword>
<keyword evidence="17" id="KW-1185">Reference proteome</keyword>
<keyword evidence="13" id="KW-0460">Magnesium</keyword>
<sequence>MLKTLRRIVQDVNAARNLGEALSIIVASVKAAMDTHVCSVYLVDPEHKDLRLMATDGLRQEAVGVVRLTFDQGLVGYVAQREEPVNLEDAPTHPRYLYFPETGEERYNSFLGVPIIHQRRVLGVLVVQQQERRRFDGGEVAFLITMSAQLAGVIAHALATGDIQELGRTGSSLTGNWYTGVAGAPGVGIGTAVVVYPPADLEAVPDRAAEDVEMEIQAFHQALEGAKAEIRQLSKQLSPSLPPEDQVLFDAFIQILGSDTLVGKTEAYIRAGSWAPAALRDAIRDHVRVFEGLEDEYLRERAADLKDIGRRILAHLQESEPRRDSWPQDTILVGEEISASELAEVPPERLAGIVSVHGSSSSHVAILARALGVPAVMGLQELKVARSEGLQVVVDGNQGRAILAPSATLLEEYQRLAREEKELQVGLTGLRHLLAQTPDGHHLPLFVNTGLLADITPSLNSGAEGIGLYRTEIPFMIRERFPDEDEQRVLYREVLERFAPRPVVMRTLDVGGDKALPYFPVVEDNPFLGWRGIRITLDHPEIFLVQVRAMLRASSGLGNLQILLPMISGVDEVDESLQLIHRAYAEVLEEEGPSIAMPRVGVMVEVPSAVYQIRALARRVDFLSVGSNDLTQYLLAVDRNNARVAGLFNTLHPGVLHALKQVVDGAHAEGKPVSICGEMAGDPVAAVILMGLGFDTLSMGVPSVPLVKWAIRNITLDRARELALEVLEFDNGKAVRAHVGALLEAEGLLNPLGLKS</sequence>
<keyword evidence="7" id="KW-0963">Cytoplasm</keyword>
<evidence type="ECO:0000256" key="5">
    <source>
        <dbReference type="ARBA" id="ARBA00012232"/>
    </source>
</evidence>
<dbReference type="InterPro" id="IPR036637">
    <property type="entry name" value="Phosphohistidine_dom_sf"/>
</dbReference>
<keyword evidence="11" id="KW-0479">Metal-binding</keyword>
<accession>A0A369BVB0</accession>
<dbReference type="AlphaFoldDB" id="A0A369BVB0"/>
<dbReference type="InterPro" id="IPR029016">
    <property type="entry name" value="GAF-like_dom_sf"/>
</dbReference>
<dbReference type="PROSITE" id="PS00742">
    <property type="entry name" value="PEP_ENZYMES_2"/>
    <property type="match status" value="1"/>
</dbReference>
<dbReference type="SUPFAM" id="SSF51621">
    <property type="entry name" value="Phosphoenolpyruvate/pyruvate domain"/>
    <property type="match status" value="1"/>
</dbReference>
<comment type="caution">
    <text evidence="16">The sequence shown here is derived from an EMBL/GenBank/DDBJ whole genome shotgun (WGS) entry which is preliminary data.</text>
</comment>
<dbReference type="Gene3D" id="3.50.30.10">
    <property type="entry name" value="Phosphohistidine domain"/>
    <property type="match status" value="1"/>
</dbReference>
<dbReference type="Gene3D" id="1.10.274.10">
    <property type="entry name" value="PtsI, HPr-binding domain"/>
    <property type="match status" value="1"/>
</dbReference>
<dbReference type="InterPro" id="IPR015813">
    <property type="entry name" value="Pyrv/PenolPyrv_kinase-like_dom"/>
</dbReference>
<dbReference type="InterPro" id="IPR008279">
    <property type="entry name" value="PEP-util_enz_mobile_dom"/>
</dbReference>
<dbReference type="InterPro" id="IPR003018">
    <property type="entry name" value="GAF"/>
</dbReference>
<evidence type="ECO:0000256" key="6">
    <source>
        <dbReference type="ARBA" id="ARBA00022448"/>
    </source>
</evidence>
<dbReference type="Gene3D" id="3.30.450.40">
    <property type="match status" value="1"/>
</dbReference>
<dbReference type="Pfam" id="PF01590">
    <property type="entry name" value="GAF"/>
    <property type="match status" value="1"/>
</dbReference>
<organism evidence="16 17">
    <name type="scientific">Thioalbus denitrificans</name>
    <dbReference type="NCBI Taxonomy" id="547122"/>
    <lineage>
        <taxon>Bacteria</taxon>
        <taxon>Pseudomonadati</taxon>
        <taxon>Pseudomonadota</taxon>
        <taxon>Gammaproteobacteria</taxon>
        <taxon>Chromatiales</taxon>
        <taxon>Ectothiorhodospiraceae</taxon>
        <taxon>Thioalbus</taxon>
    </lineage>
</organism>
<dbReference type="PANTHER" id="PTHR46244:SF1">
    <property type="entry name" value="PHOSPHOENOLPYRUVATE-DEPENDENT PHOSPHOTRANSFERASE SYSTEM"/>
    <property type="match status" value="1"/>
</dbReference>
<dbReference type="InterPro" id="IPR040442">
    <property type="entry name" value="Pyrv_kinase-like_dom_sf"/>
</dbReference>
<evidence type="ECO:0000256" key="13">
    <source>
        <dbReference type="ARBA" id="ARBA00022842"/>
    </source>
</evidence>
<proteinExistence type="inferred from homology"/>
<keyword evidence="12" id="KW-0418">Kinase</keyword>
<keyword evidence="6" id="KW-0813">Transport</keyword>
<evidence type="ECO:0000313" key="17">
    <source>
        <dbReference type="Proteomes" id="UP000252707"/>
    </source>
</evidence>
<comment type="subcellular location">
    <subcellularLocation>
        <location evidence="3">Cytoplasm</location>
    </subcellularLocation>
</comment>
<evidence type="ECO:0000256" key="14">
    <source>
        <dbReference type="SAM" id="Coils"/>
    </source>
</evidence>
<dbReference type="SUPFAM" id="SSF52009">
    <property type="entry name" value="Phosphohistidine domain"/>
    <property type="match status" value="1"/>
</dbReference>
<evidence type="ECO:0000256" key="2">
    <source>
        <dbReference type="ARBA" id="ARBA00001946"/>
    </source>
</evidence>
<dbReference type="PRINTS" id="PR01736">
    <property type="entry name" value="PHPHTRNFRASE"/>
</dbReference>
<feature type="domain" description="GAF" evidence="15">
    <location>
        <begin position="17"/>
        <end position="164"/>
    </location>
</feature>
<dbReference type="GO" id="GO:0016301">
    <property type="term" value="F:kinase activity"/>
    <property type="evidence" value="ECO:0007669"/>
    <property type="project" value="UniProtKB-KW"/>
</dbReference>
<reference evidence="16 17" key="1">
    <citation type="submission" date="2018-07" db="EMBL/GenBank/DDBJ databases">
        <title>Genomic Encyclopedia of Type Strains, Phase IV (KMG-IV): sequencing the most valuable type-strain genomes for metagenomic binning, comparative biology and taxonomic classification.</title>
        <authorList>
            <person name="Goeker M."/>
        </authorList>
    </citation>
    <scope>NUCLEOTIDE SEQUENCE [LARGE SCALE GENOMIC DNA]</scope>
    <source>
        <strain evidence="16 17">DSM 26407</strain>
    </source>
</reference>
<dbReference type="InterPro" id="IPR008731">
    <property type="entry name" value="PTS_EIN"/>
</dbReference>
<dbReference type="NCBIfam" id="TIGR01417">
    <property type="entry name" value="PTS_I_fam"/>
    <property type="match status" value="1"/>
</dbReference>
<dbReference type="EC" id="2.7.3.9" evidence="5"/>
<dbReference type="RefSeq" id="WP_114280998.1">
    <property type="nucleotide sequence ID" value="NZ_QPJY01000013.1"/>
</dbReference>
<dbReference type="Gene3D" id="3.20.20.60">
    <property type="entry name" value="Phosphoenolpyruvate-binding domains"/>
    <property type="match status" value="1"/>
</dbReference>
<dbReference type="OrthoDB" id="9765468at2"/>
<evidence type="ECO:0000256" key="1">
    <source>
        <dbReference type="ARBA" id="ARBA00000683"/>
    </source>
</evidence>
<dbReference type="NCBIfam" id="NF008283">
    <property type="entry name" value="PRK11061.1"/>
    <property type="match status" value="1"/>
</dbReference>
<evidence type="ECO:0000256" key="4">
    <source>
        <dbReference type="ARBA" id="ARBA00007837"/>
    </source>
</evidence>
<dbReference type="Pfam" id="PF05524">
    <property type="entry name" value="PEP-utilisers_N"/>
    <property type="match status" value="1"/>
</dbReference>
<dbReference type="PANTHER" id="PTHR46244">
    <property type="entry name" value="PHOSPHOENOLPYRUVATE-PROTEIN PHOSPHOTRANSFERASE"/>
    <property type="match status" value="1"/>
</dbReference>
<evidence type="ECO:0000256" key="7">
    <source>
        <dbReference type="ARBA" id="ARBA00022490"/>
    </source>
</evidence>
<comment type="catalytic activity">
    <reaction evidence="1">
        <text>L-histidyl-[protein] + phosphoenolpyruvate = N(pros)-phospho-L-histidyl-[protein] + pyruvate</text>
        <dbReference type="Rhea" id="RHEA:23880"/>
        <dbReference type="Rhea" id="RHEA-COMP:9745"/>
        <dbReference type="Rhea" id="RHEA-COMP:9746"/>
        <dbReference type="ChEBI" id="CHEBI:15361"/>
        <dbReference type="ChEBI" id="CHEBI:29979"/>
        <dbReference type="ChEBI" id="CHEBI:58702"/>
        <dbReference type="ChEBI" id="CHEBI:64837"/>
        <dbReference type="EC" id="2.7.3.9"/>
    </reaction>
</comment>
<evidence type="ECO:0000313" key="16">
    <source>
        <dbReference type="EMBL" id="RCX24935.1"/>
    </source>
</evidence>
<evidence type="ECO:0000256" key="9">
    <source>
        <dbReference type="ARBA" id="ARBA00022679"/>
    </source>
</evidence>
<dbReference type="SUPFAM" id="SSF55781">
    <property type="entry name" value="GAF domain-like"/>
    <property type="match status" value="1"/>
</dbReference>
<dbReference type="GO" id="GO:0005737">
    <property type="term" value="C:cytoplasm"/>
    <property type="evidence" value="ECO:0007669"/>
    <property type="project" value="UniProtKB-SubCell"/>
</dbReference>
<name>A0A369BVB0_9GAMM</name>
<comment type="similarity">
    <text evidence="4">Belongs to the PEP-utilizing enzyme family.</text>
</comment>
<dbReference type="SMART" id="SM00065">
    <property type="entry name" value="GAF"/>
    <property type="match status" value="1"/>
</dbReference>
<dbReference type="Proteomes" id="UP000252707">
    <property type="component" value="Unassembled WGS sequence"/>
</dbReference>
<dbReference type="SUPFAM" id="SSF47831">
    <property type="entry name" value="Enzyme I of the PEP:sugar phosphotransferase system HPr-binding (sub)domain"/>
    <property type="match status" value="1"/>
</dbReference>
<evidence type="ECO:0000256" key="3">
    <source>
        <dbReference type="ARBA" id="ARBA00004496"/>
    </source>
</evidence>
<dbReference type="GO" id="GO:0008965">
    <property type="term" value="F:phosphoenolpyruvate-protein phosphotransferase activity"/>
    <property type="evidence" value="ECO:0007669"/>
    <property type="project" value="UniProtKB-EC"/>
</dbReference>
<dbReference type="InterPro" id="IPR036618">
    <property type="entry name" value="PtsI_HPr-bd_sf"/>
</dbReference>
<keyword evidence="9 16" id="KW-0808">Transferase</keyword>
<comment type="cofactor">
    <cofactor evidence="2">
        <name>Mg(2+)</name>
        <dbReference type="ChEBI" id="CHEBI:18420"/>
    </cofactor>
</comment>
<dbReference type="InterPro" id="IPR006318">
    <property type="entry name" value="PTS_EI-like"/>
</dbReference>
<protein>
    <recommendedName>
        <fullName evidence="5">phosphoenolpyruvate--protein phosphotransferase</fullName>
        <ecNumber evidence="5">2.7.3.9</ecNumber>
    </recommendedName>
</protein>
<keyword evidence="10" id="KW-0598">Phosphotransferase system</keyword>
<evidence type="ECO:0000259" key="15">
    <source>
        <dbReference type="SMART" id="SM00065"/>
    </source>
</evidence>
<dbReference type="EMBL" id="QPJY01000013">
    <property type="protein sequence ID" value="RCX24935.1"/>
    <property type="molecule type" value="Genomic_DNA"/>
</dbReference>
<keyword evidence="8" id="KW-0762">Sugar transport</keyword>
<dbReference type="InterPro" id="IPR023151">
    <property type="entry name" value="PEP_util_CS"/>
</dbReference>
<dbReference type="InterPro" id="IPR000121">
    <property type="entry name" value="PEP_util_C"/>
</dbReference>
<dbReference type="Pfam" id="PF02896">
    <property type="entry name" value="PEP-utilizers_C"/>
    <property type="match status" value="1"/>
</dbReference>
<feature type="coiled-coil region" evidence="14">
    <location>
        <begin position="209"/>
        <end position="236"/>
    </location>
</feature>
<dbReference type="GO" id="GO:0009401">
    <property type="term" value="P:phosphoenolpyruvate-dependent sugar phosphotransferase system"/>
    <property type="evidence" value="ECO:0007669"/>
    <property type="project" value="UniProtKB-KW"/>
</dbReference>
<dbReference type="GO" id="GO:0046872">
    <property type="term" value="F:metal ion binding"/>
    <property type="evidence" value="ECO:0007669"/>
    <property type="project" value="UniProtKB-KW"/>
</dbReference>
<gene>
    <name evidence="16" type="ORF">DFQ59_11331</name>
</gene>
<evidence type="ECO:0000256" key="12">
    <source>
        <dbReference type="ARBA" id="ARBA00022777"/>
    </source>
</evidence>
<dbReference type="Pfam" id="PF00391">
    <property type="entry name" value="PEP-utilizers"/>
    <property type="match status" value="1"/>
</dbReference>
<evidence type="ECO:0000256" key="8">
    <source>
        <dbReference type="ARBA" id="ARBA00022597"/>
    </source>
</evidence>
<evidence type="ECO:0000256" key="11">
    <source>
        <dbReference type="ARBA" id="ARBA00022723"/>
    </source>
</evidence>
<dbReference type="InterPro" id="IPR050499">
    <property type="entry name" value="PEP-utilizing_PTS_enzyme"/>
</dbReference>
<evidence type="ECO:0000256" key="10">
    <source>
        <dbReference type="ARBA" id="ARBA00022683"/>
    </source>
</evidence>